<dbReference type="HAMAP" id="MF_01183">
    <property type="entry name" value="Chaperone_SurA"/>
    <property type="match status" value="1"/>
</dbReference>
<evidence type="ECO:0000256" key="5">
    <source>
        <dbReference type="ARBA" id="ARBA00023186"/>
    </source>
</evidence>
<comment type="caution">
    <text evidence="9">The sequence shown here is derived from an EMBL/GenBank/DDBJ whole genome shotgun (WGS) entry which is preliminary data.</text>
</comment>
<feature type="chain" id="PRO_5044909342" description="Chaperone SurA" evidence="7">
    <location>
        <begin position="28"/>
        <end position="448"/>
    </location>
</feature>
<protein>
    <recommendedName>
        <fullName evidence="7">Chaperone SurA</fullName>
    </recommendedName>
    <alternativeName>
        <fullName evidence="7">Peptidyl-prolyl cis-trans isomerase SurA</fullName>
        <shortName evidence="7">PPIase SurA</shortName>
        <ecNumber evidence="7">5.2.1.8</ecNumber>
    </alternativeName>
    <alternativeName>
        <fullName evidence="7">Rotamase SurA</fullName>
    </alternativeName>
</protein>
<dbReference type="EMBL" id="JBHRTL010000031">
    <property type="protein sequence ID" value="MFC3156794.1"/>
    <property type="molecule type" value="Genomic_DNA"/>
</dbReference>
<dbReference type="SUPFAM" id="SSF109998">
    <property type="entry name" value="Triger factor/SurA peptide-binding domain-like"/>
    <property type="match status" value="1"/>
</dbReference>
<dbReference type="InterPro" id="IPR050280">
    <property type="entry name" value="OMP_Chaperone_SurA"/>
</dbReference>
<dbReference type="EC" id="5.2.1.8" evidence="7"/>
<name>A0ABV7HSJ1_9GAMM</name>
<dbReference type="InterPro" id="IPR046357">
    <property type="entry name" value="PPIase_dom_sf"/>
</dbReference>
<dbReference type="PANTHER" id="PTHR47637">
    <property type="entry name" value="CHAPERONE SURA"/>
    <property type="match status" value="1"/>
</dbReference>
<evidence type="ECO:0000256" key="6">
    <source>
        <dbReference type="ARBA" id="ARBA00023235"/>
    </source>
</evidence>
<dbReference type="PROSITE" id="PS01096">
    <property type="entry name" value="PPIC_PPIASE_1"/>
    <property type="match status" value="1"/>
</dbReference>
<dbReference type="PANTHER" id="PTHR47637:SF1">
    <property type="entry name" value="CHAPERONE SURA"/>
    <property type="match status" value="1"/>
</dbReference>
<organism evidence="9 10">
    <name type="scientific">Gilvimarinus japonicus</name>
    <dbReference type="NCBI Taxonomy" id="1796469"/>
    <lineage>
        <taxon>Bacteria</taxon>
        <taxon>Pseudomonadati</taxon>
        <taxon>Pseudomonadota</taxon>
        <taxon>Gammaproteobacteria</taxon>
        <taxon>Cellvibrionales</taxon>
        <taxon>Cellvibrionaceae</taxon>
        <taxon>Gilvimarinus</taxon>
    </lineage>
</organism>
<keyword evidence="1 7" id="KW-0732">Signal</keyword>
<comment type="domain">
    <text evidence="7">The PPIase activity resides only in the second parvulin domain. The N-terminal region and the C-terminal tail are necessary and sufficient for the chaperone activity of SurA. The PPIase activity is dispensable for SurA to function as a chaperone. The N-terminal region and the C-terminal tail are also required for porin recognition.</text>
</comment>
<dbReference type="Pfam" id="PF09312">
    <property type="entry name" value="SurA_N"/>
    <property type="match status" value="1"/>
</dbReference>
<dbReference type="Pfam" id="PF13616">
    <property type="entry name" value="Rotamase_3"/>
    <property type="match status" value="1"/>
</dbReference>
<evidence type="ECO:0000256" key="3">
    <source>
        <dbReference type="ARBA" id="ARBA00022764"/>
    </source>
</evidence>
<proteinExistence type="inferred from homology"/>
<dbReference type="Proteomes" id="UP001595548">
    <property type="component" value="Unassembled WGS sequence"/>
</dbReference>
<dbReference type="Pfam" id="PF00639">
    <property type="entry name" value="Rotamase"/>
    <property type="match status" value="1"/>
</dbReference>
<evidence type="ECO:0000313" key="9">
    <source>
        <dbReference type="EMBL" id="MFC3156794.1"/>
    </source>
</evidence>
<evidence type="ECO:0000256" key="2">
    <source>
        <dbReference type="ARBA" id="ARBA00022737"/>
    </source>
</evidence>
<keyword evidence="6 7" id="KW-0413">Isomerase</keyword>
<feature type="domain" description="PpiC" evidence="8">
    <location>
        <begin position="179"/>
        <end position="280"/>
    </location>
</feature>
<evidence type="ECO:0000313" key="10">
    <source>
        <dbReference type="Proteomes" id="UP001595548"/>
    </source>
</evidence>
<comment type="catalytic activity">
    <reaction evidence="7">
        <text>[protein]-peptidylproline (omega=180) = [protein]-peptidylproline (omega=0)</text>
        <dbReference type="Rhea" id="RHEA:16237"/>
        <dbReference type="Rhea" id="RHEA-COMP:10747"/>
        <dbReference type="Rhea" id="RHEA-COMP:10748"/>
        <dbReference type="ChEBI" id="CHEBI:83833"/>
        <dbReference type="ChEBI" id="CHEBI:83834"/>
        <dbReference type="EC" id="5.2.1.8"/>
    </reaction>
</comment>
<dbReference type="RefSeq" id="WP_382418187.1">
    <property type="nucleotide sequence ID" value="NZ_AP031500.1"/>
</dbReference>
<dbReference type="InterPro" id="IPR023034">
    <property type="entry name" value="PPIase_SurA"/>
</dbReference>
<reference evidence="10" key="1">
    <citation type="journal article" date="2019" name="Int. J. Syst. Evol. Microbiol.">
        <title>The Global Catalogue of Microorganisms (GCM) 10K type strain sequencing project: providing services to taxonomists for standard genome sequencing and annotation.</title>
        <authorList>
            <consortium name="The Broad Institute Genomics Platform"/>
            <consortium name="The Broad Institute Genome Sequencing Center for Infectious Disease"/>
            <person name="Wu L."/>
            <person name="Ma J."/>
        </authorList>
    </citation>
    <scope>NUCLEOTIDE SEQUENCE [LARGE SCALE GENOMIC DNA]</scope>
    <source>
        <strain evidence="10">KCTC 52141</strain>
    </source>
</reference>
<dbReference type="InterPro" id="IPR015391">
    <property type="entry name" value="SurA_N"/>
</dbReference>
<keyword evidence="10" id="KW-1185">Reference proteome</keyword>
<evidence type="ECO:0000259" key="8">
    <source>
        <dbReference type="PROSITE" id="PS50198"/>
    </source>
</evidence>
<dbReference type="SUPFAM" id="SSF54534">
    <property type="entry name" value="FKBP-like"/>
    <property type="match status" value="2"/>
</dbReference>
<dbReference type="GO" id="GO:0003755">
    <property type="term" value="F:peptidyl-prolyl cis-trans isomerase activity"/>
    <property type="evidence" value="ECO:0007669"/>
    <property type="project" value="UniProtKB-EC"/>
</dbReference>
<dbReference type="InterPro" id="IPR000297">
    <property type="entry name" value="PPIase_PpiC"/>
</dbReference>
<evidence type="ECO:0000256" key="7">
    <source>
        <dbReference type="HAMAP-Rule" id="MF_01183"/>
    </source>
</evidence>
<dbReference type="Gene3D" id="3.10.50.40">
    <property type="match status" value="2"/>
</dbReference>
<sequence length="448" mass="49703" precursor="true">MTKKSLAAPLLHLIGALSLSIASNANAETEILDRVIAVVDQGVVLQSEFDERKNSVLQRLQGQYDQLPPMDVLDQQILDQLILEQLQLEEAGRYGMEISDQQLNQTLQQVMANNGFTTLDELSADLLSQGMSLEQLREKLRRDLLVNQVQQGVVNNRIRVTEQEIDNFLASSDGKFATSPDYHLGHILISVSSSANPDEAQEAEAKVNDIYQQLQDGADFSQMAIANSNDQTALEGGDLGWRKLAQLPELFSDVVSELDVGDVSKPIRSGAGFHLIKNIEQRGGGEQLVQQTKARHILIKTSEIMDDETAKEKLTELKTQIEGGADFAELARENSEDIGSMLEGGDLGWATPGTFVPAFENAMANSEIDEIAGPFKSQFGWHILQVTDRRQEDMSDVVIRNKAAQMMRERRFDEELQVWLLELRENAYLDIKDLDSSTADDNDSDSGA</sequence>
<dbReference type="PROSITE" id="PS50198">
    <property type="entry name" value="PPIC_PPIASE_2"/>
    <property type="match status" value="2"/>
</dbReference>
<keyword evidence="2 7" id="KW-0677">Repeat</keyword>
<gene>
    <name evidence="7" type="primary">surA</name>
    <name evidence="9" type="ORF">ACFOEB_16410</name>
</gene>
<accession>A0ABV7HSJ1</accession>
<dbReference type="InterPro" id="IPR027304">
    <property type="entry name" value="Trigger_fact/SurA_dom_sf"/>
</dbReference>
<comment type="subcellular location">
    <subcellularLocation>
        <location evidence="7">Periplasm</location>
    </subcellularLocation>
    <text evidence="7">Is capable of associating with the outer membrane.</text>
</comment>
<evidence type="ECO:0000256" key="1">
    <source>
        <dbReference type="ARBA" id="ARBA00022729"/>
    </source>
</evidence>
<evidence type="ECO:0000256" key="4">
    <source>
        <dbReference type="ARBA" id="ARBA00023110"/>
    </source>
</evidence>
<feature type="domain" description="PpiC" evidence="8">
    <location>
        <begin position="289"/>
        <end position="388"/>
    </location>
</feature>
<dbReference type="Gene3D" id="1.10.4030.10">
    <property type="entry name" value="Porin chaperone SurA, peptide-binding domain"/>
    <property type="match status" value="1"/>
</dbReference>
<feature type="signal peptide" evidence="7">
    <location>
        <begin position="1"/>
        <end position="27"/>
    </location>
</feature>
<comment type="function">
    <text evidence="7">Chaperone involved in the correct folding and assembly of outer membrane proteins. Recognizes specific patterns of aromatic residues and the orientation of their side chains, which are found more frequently in integral outer membrane proteins. May act in both early periplasmic and late outer membrane-associated steps of protein maturation.</text>
</comment>
<keyword evidence="3 7" id="KW-0574">Periplasm</keyword>
<dbReference type="InterPro" id="IPR023058">
    <property type="entry name" value="PPIase_PpiC_CS"/>
</dbReference>
<keyword evidence="5 7" id="KW-0143">Chaperone</keyword>
<keyword evidence="4 7" id="KW-0697">Rotamase</keyword>